<comment type="pathway">
    <text evidence="1">Cofactor biosynthesis; FAD biosynthesis; FAD from FMN: step 1/1.</text>
</comment>
<dbReference type="EC" id="2.7.7.2" evidence="2"/>
<evidence type="ECO:0000259" key="13">
    <source>
        <dbReference type="Pfam" id="PF01507"/>
    </source>
</evidence>
<comment type="catalytic activity">
    <reaction evidence="12">
        <text>FMN + ATP + H(+) = FAD + diphosphate</text>
        <dbReference type="Rhea" id="RHEA:17237"/>
        <dbReference type="ChEBI" id="CHEBI:15378"/>
        <dbReference type="ChEBI" id="CHEBI:30616"/>
        <dbReference type="ChEBI" id="CHEBI:33019"/>
        <dbReference type="ChEBI" id="CHEBI:57692"/>
        <dbReference type="ChEBI" id="CHEBI:58210"/>
        <dbReference type="EC" id="2.7.7.2"/>
    </reaction>
</comment>
<feature type="domain" description="Phosphoadenosine phosphosulphate reductase" evidence="13">
    <location>
        <begin position="230"/>
        <end position="385"/>
    </location>
</feature>
<reference evidence="14" key="1">
    <citation type="submission" date="2020-08" db="EMBL/GenBank/DDBJ databases">
        <title>Genome sequencing and assembly of the red palm weevil Rhynchophorus ferrugineus.</title>
        <authorList>
            <person name="Dias G.B."/>
            <person name="Bergman C.M."/>
            <person name="Manee M."/>
        </authorList>
    </citation>
    <scope>NUCLEOTIDE SEQUENCE</scope>
    <source>
        <strain evidence="14">AA-2017</strain>
        <tissue evidence="14">Whole larva</tissue>
    </source>
</reference>
<evidence type="ECO:0000256" key="4">
    <source>
        <dbReference type="ARBA" id="ARBA00022643"/>
    </source>
</evidence>
<dbReference type="AlphaFoldDB" id="A0A834INF9"/>
<comment type="caution">
    <text evidence="14">The sequence shown here is derived from an EMBL/GenBank/DDBJ whole genome shotgun (WGS) entry which is preliminary data.</text>
</comment>
<dbReference type="InterPro" id="IPR002500">
    <property type="entry name" value="PAPS_reduct_dom"/>
</dbReference>
<keyword evidence="6" id="KW-0548">Nucleotidyltransferase</keyword>
<keyword evidence="8" id="KW-0274">FAD</keyword>
<evidence type="ECO:0000256" key="7">
    <source>
        <dbReference type="ARBA" id="ARBA00022741"/>
    </source>
</evidence>
<keyword evidence="9" id="KW-0067">ATP-binding</keyword>
<evidence type="ECO:0000256" key="10">
    <source>
        <dbReference type="ARBA" id="ARBA00031145"/>
    </source>
</evidence>
<evidence type="ECO:0000256" key="3">
    <source>
        <dbReference type="ARBA" id="ARBA00022630"/>
    </source>
</evidence>
<keyword evidence="5" id="KW-0808">Transferase</keyword>
<name>A0A834INF9_RHYFE</name>
<evidence type="ECO:0000313" key="14">
    <source>
        <dbReference type="EMBL" id="KAF7281020.1"/>
    </source>
</evidence>
<dbReference type="GO" id="GO:0003919">
    <property type="term" value="F:FMN adenylyltransferase activity"/>
    <property type="evidence" value="ECO:0007669"/>
    <property type="project" value="UniProtKB-EC"/>
</dbReference>
<keyword evidence="15" id="KW-1185">Reference proteome</keyword>
<dbReference type="GO" id="GO:0005524">
    <property type="term" value="F:ATP binding"/>
    <property type="evidence" value="ECO:0007669"/>
    <property type="project" value="UniProtKB-KW"/>
</dbReference>
<evidence type="ECO:0000256" key="11">
    <source>
        <dbReference type="ARBA" id="ARBA00031871"/>
    </source>
</evidence>
<evidence type="ECO:0000256" key="9">
    <source>
        <dbReference type="ARBA" id="ARBA00022840"/>
    </source>
</evidence>
<dbReference type="PANTHER" id="PTHR23293:SF9">
    <property type="entry name" value="FAD SYNTHASE"/>
    <property type="match status" value="1"/>
</dbReference>
<evidence type="ECO:0000313" key="15">
    <source>
        <dbReference type="Proteomes" id="UP000625711"/>
    </source>
</evidence>
<accession>A0A834INF9</accession>
<dbReference type="Gene3D" id="3.40.50.620">
    <property type="entry name" value="HUPs"/>
    <property type="match status" value="1"/>
</dbReference>
<proteinExistence type="predicted"/>
<dbReference type="CDD" id="cd23948">
    <property type="entry name" value="FAD_synthase"/>
    <property type="match status" value="1"/>
</dbReference>
<dbReference type="Pfam" id="PF01507">
    <property type="entry name" value="PAPS_reduct"/>
    <property type="match status" value="1"/>
</dbReference>
<evidence type="ECO:0000256" key="5">
    <source>
        <dbReference type="ARBA" id="ARBA00022679"/>
    </source>
</evidence>
<dbReference type="OrthoDB" id="270728at2759"/>
<gene>
    <name evidence="14" type="ORF">GWI33_005208</name>
</gene>
<evidence type="ECO:0000256" key="6">
    <source>
        <dbReference type="ARBA" id="ARBA00022695"/>
    </source>
</evidence>
<dbReference type="PANTHER" id="PTHR23293">
    <property type="entry name" value="FAD SYNTHETASE-RELATED FMN ADENYLYLTRANSFERASE"/>
    <property type="match status" value="1"/>
</dbReference>
<evidence type="ECO:0000256" key="8">
    <source>
        <dbReference type="ARBA" id="ARBA00022827"/>
    </source>
</evidence>
<dbReference type="Proteomes" id="UP000625711">
    <property type="component" value="Unassembled WGS sequence"/>
</dbReference>
<evidence type="ECO:0000256" key="1">
    <source>
        <dbReference type="ARBA" id="ARBA00004726"/>
    </source>
</evidence>
<protein>
    <recommendedName>
        <fullName evidence="2">FAD synthase</fullName>
        <ecNumber evidence="2">2.7.7.2</ecNumber>
    </recommendedName>
    <alternativeName>
        <fullName evidence="10">FAD pyrophosphorylase</fullName>
    </alternativeName>
    <alternativeName>
        <fullName evidence="11">FMN adenylyltransferase</fullName>
    </alternativeName>
</protein>
<sequence>MQLNTVSILVANGDLIFGESEHSLELNCIIQTLKHLLLDIRNISIIKEDEKSAALELTTLSKLNDFVIVLAKPNPICISNALGNITLQAAGFLPNRQSDIRIFILEFGYAEQQIKHILKPHLTHYKQEVKYIKFFNLAKNGGKDYIEKYDLGNVVINCEYTHEMDVITLTSNSFEEIVSSEIMLKEKKGDINGKWINEMVELIYHSKDEHVVLAIDVIEKCLQNYGLDNVFLSFNGGKDCTVLLHLVQTVIEKRYPDQKYKKLICLYIRSEDAFKDQDAFIEQCKIYFNLEIVTASANIKEALRMILEQQPHLKACFMGTRRTDPFSSHLTPFEITDDGWPKVMRCSPLLDWYYTDVWDYLLYYKVPYCKLYDYGYTSLGNTTNTIRNPSLLFSYGDEKDVYLPAYKMMVDKKERSGRNISKM</sequence>
<keyword evidence="4" id="KW-0288">FMN</keyword>
<organism evidence="14 15">
    <name type="scientific">Rhynchophorus ferrugineus</name>
    <name type="common">Red palm weevil</name>
    <name type="synonym">Curculio ferrugineus</name>
    <dbReference type="NCBI Taxonomy" id="354439"/>
    <lineage>
        <taxon>Eukaryota</taxon>
        <taxon>Metazoa</taxon>
        <taxon>Ecdysozoa</taxon>
        <taxon>Arthropoda</taxon>
        <taxon>Hexapoda</taxon>
        <taxon>Insecta</taxon>
        <taxon>Pterygota</taxon>
        <taxon>Neoptera</taxon>
        <taxon>Endopterygota</taxon>
        <taxon>Coleoptera</taxon>
        <taxon>Polyphaga</taxon>
        <taxon>Cucujiformia</taxon>
        <taxon>Curculionidae</taxon>
        <taxon>Dryophthorinae</taxon>
        <taxon>Rhynchophorus</taxon>
    </lineage>
</organism>
<keyword evidence="7" id="KW-0547">Nucleotide-binding</keyword>
<evidence type="ECO:0000256" key="2">
    <source>
        <dbReference type="ARBA" id="ARBA00012393"/>
    </source>
</evidence>
<dbReference type="InterPro" id="IPR014729">
    <property type="entry name" value="Rossmann-like_a/b/a_fold"/>
</dbReference>
<dbReference type="EMBL" id="JAACXV010000262">
    <property type="protein sequence ID" value="KAF7281020.1"/>
    <property type="molecule type" value="Genomic_DNA"/>
</dbReference>
<keyword evidence="3" id="KW-0285">Flavoprotein</keyword>
<dbReference type="GO" id="GO:0006747">
    <property type="term" value="P:FAD biosynthetic process"/>
    <property type="evidence" value="ECO:0007669"/>
    <property type="project" value="TreeGrafter"/>
</dbReference>
<dbReference type="SUPFAM" id="SSF52402">
    <property type="entry name" value="Adenine nucleotide alpha hydrolases-like"/>
    <property type="match status" value="1"/>
</dbReference>
<evidence type="ECO:0000256" key="12">
    <source>
        <dbReference type="ARBA" id="ARBA00049494"/>
    </source>
</evidence>